<evidence type="ECO:0000256" key="2">
    <source>
        <dbReference type="SAM" id="SignalP"/>
    </source>
</evidence>
<accession>A0A554A167</accession>
<gene>
    <name evidence="3" type="ORF">FN960_06795</name>
</gene>
<comment type="caution">
    <text evidence="3">The sequence shown here is derived from an EMBL/GenBank/DDBJ whole genome shotgun (WGS) entry which is preliminary data.</text>
</comment>
<feature type="region of interest" description="Disordered" evidence="1">
    <location>
        <begin position="21"/>
        <end position="41"/>
    </location>
</feature>
<dbReference type="RefSeq" id="WP_143847936.1">
    <property type="nucleotide sequence ID" value="NZ_VLXZ01000003.1"/>
</dbReference>
<dbReference type="PROSITE" id="PS51257">
    <property type="entry name" value="PROKAR_LIPOPROTEIN"/>
    <property type="match status" value="1"/>
</dbReference>
<evidence type="ECO:0008006" key="5">
    <source>
        <dbReference type="Google" id="ProtNLM"/>
    </source>
</evidence>
<keyword evidence="2" id="KW-0732">Signal</keyword>
<reference evidence="3 4" key="1">
    <citation type="submission" date="2019-07" db="EMBL/GenBank/DDBJ databases">
        <authorList>
            <person name="Park Y.J."/>
            <person name="Jeong S.E."/>
            <person name="Jung H.S."/>
        </authorList>
    </citation>
    <scope>NUCLEOTIDE SEQUENCE [LARGE SCALE GENOMIC DNA]</scope>
    <source>
        <strain evidence="4">P16(2019)</strain>
    </source>
</reference>
<sequence length="217" mass="25238">MKRLIVAGILSSALLMGCGNANEPEPIPNDNEQGAEEDMGKAAEDEFTSQFLVSNEEEEEGFYRMRGELGGFEMLIPRDAVVDHKDYRITDNAVEKFIFWDINKDDNYNLSFDIYYHRDFSTDLRESYLESFVEGLDYDGEIKSEEVELTTIYQGFFEEEYEDNPSFYVLWAYVFSDESEEAISLIYNITAISEDNNEINIEDHKKIFDDIIRSLTF</sequence>
<dbReference type="AlphaFoldDB" id="A0A554A167"/>
<evidence type="ECO:0000313" key="4">
    <source>
        <dbReference type="Proteomes" id="UP000318521"/>
    </source>
</evidence>
<dbReference type="EMBL" id="VLXZ01000003">
    <property type="protein sequence ID" value="TSB47437.1"/>
    <property type="molecule type" value="Genomic_DNA"/>
</dbReference>
<feature type="chain" id="PRO_5022043080" description="Lipoprotein" evidence="2">
    <location>
        <begin position="22"/>
        <end position="217"/>
    </location>
</feature>
<keyword evidence="4" id="KW-1185">Reference proteome</keyword>
<proteinExistence type="predicted"/>
<evidence type="ECO:0000256" key="1">
    <source>
        <dbReference type="SAM" id="MobiDB-lite"/>
    </source>
</evidence>
<dbReference type="Proteomes" id="UP000318521">
    <property type="component" value="Unassembled WGS sequence"/>
</dbReference>
<organism evidence="3 4">
    <name type="scientific">Alkalicoccobacillus porphyridii</name>
    <dbReference type="NCBI Taxonomy" id="2597270"/>
    <lineage>
        <taxon>Bacteria</taxon>
        <taxon>Bacillati</taxon>
        <taxon>Bacillota</taxon>
        <taxon>Bacilli</taxon>
        <taxon>Bacillales</taxon>
        <taxon>Bacillaceae</taxon>
        <taxon>Alkalicoccobacillus</taxon>
    </lineage>
</organism>
<name>A0A554A167_9BACI</name>
<protein>
    <recommendedName>
        <fullName evidence="5">Lipoprotein</fullName>
    </recommendedName>
</protein>
<feature type="signal peptide" evidence="2">
    <location>
        <begin position="1"/>
        <end position="21"/>
    </location>
</feature>
<evidence type="ECO:0000313" key="3">
    <source>
        <dbReference type="EMBL" id="TSB47437.1"/>
    </source>
</evidence>
<dbReference type="OrthoDB" id="2883790at2"/>